<dbReference type="CDD" id="cd00552">
    <property type="entry name" value="RaiA"/>
    <property type="match status" value="1"/>
</dbReference>
<gene>
    <name evidence="1" type="ORF">GRFL_2437</name>
</gene>
<dbReference type="STRING" id="1229726.GRFL_2437"/>
<dbReference type="Pfam" id="PF02482">
    <property type="entry name" value="Ribosomal_S30AE"/>
    <property type="match status" value="1"/>
</dbReference>
<dbReference type="AlphaFoldDB" id="A0A1L7I6E1"/>
<dbReference type="KEGG" id="gfl:GRFL_2437"/>
<dbReference type="SUPFAM" id="SSF69754">
    <property type="entry name" value="Ribosome binding protein Y (YfiA homologue)"/>
    <property type="match status" value="1"/>
</dbReference>
<reference evidence="1 2" key="1">
    <citation type="submission" date="2016-07" db="EMBL/GenBank/DDBJ databases">
        <title>Multi-omics approach to identify versatile polysaccharide utilization systems of a marine flavobacterium Gramella flava.</title>
        <authorList>
            <person name="Tang K."/>
        </authorList>
    </citation>
    <scope>NUCLEOTIDE SEQUENCE [LARGE SCALE GENOMIC DNA]</scope>
    <source>
        <strain evidence="1 2">JLT2011</strain>
    </source>
</reference>
<organism evidence="1 2">
    <name type="scientific">Christiangramia flava JLT2011</name>
    <dbReference type="NCBI Taxonomy" id="1229726"/>
    <lineage>
        <taxon>Bacteria</taxon>
        <taxon>Pseudomonadati</taxon>
        <taxon>Bacteroidota</taxon>
        <taxon>Flavobacteriia</taxon>
        <taxon>Flavobacteriales</taxon>
        <taxon>Flavobacteriaceae</taxon>
        <taxon>Christiangramia</taxon>
    </lineage>
</organism>
<proteinExistence type="predicted"/>
<name>A0A1L7I6E1_9FLAO</name>
<keyword evidence="2" id="KW-1185">Reference proteome</keyword>
<protein>
    <submittedName>
        <fullName evidence="1">Ribosome hibernation protein YhbH</fullName>
    </submittedName>
</protein>
<dbReference type="Proteomes" id="UP000186230">
    <property type="component" value="Chromosome"/>
</dbReference>
<dbReference type="EMBL" id="CP016359">
    <property type="protein sequence ID" value="APU69161.1"/>
    <property type="molecule type" value="Genomic_DNA"/>
</dbReference>
<evidence type="ECO:0000313" key="1">
    <source>
        <dbReference type="EMBL" id="APU69161.1"/>
    </source>
</evidence>
<evidence type="ECO:0000313" key="2">
    <source>
        <dbReference type="Proteomes" id="UP000186230"/>
    </source>
</evidence>
<dbReference type="Gene3D" id="3.30.160.100">
    <property type="entry name" value="Ribosome hibernation promotion factor-like"/>
    <property type="match status" value="1"/>
</dbReference>
<dbReference type="InterPro" id="IPR003489">
    <property type="entry name" value="RHF/RaiA"/>
</dbReference>
<sequence>MFNLILLDMKVNVQSVNFNADQKLIDFTQKKLDKLEHFYDKVIFADVYLKVQNTSAKENKITEILLSIPGGDLMVKKTCKKFEECVDECVNSLQRQLIKRKEKLSTHA</sequence>
<dbReference type="NCBIfam" id="TIGR00741">
    <property type="entry name" value="yfiA"/>
    <property type="match status" value="1"/>
</dbReference>
<accession>A0A1L7I6E1</accession>
<dbReference type="InterPro" id="IPR036567">
    <property type="entry name" value="RHF-like"/>
</dbReference>